<gene>
    <name evidence="1" type="ORF">EVAR_93386_1</name>
</gene>
<accession>A0A4C1UQ37</accession>
<name>A0A4C1UQ37_EUMVA</name>
<dbReference type="Proteomes" id="UP000299102">
    <property type="component" value="Unassembled WGS sequence"/>
</dbReference>
<protein>
    <submittedName>
        <fullName evidence="1">Uncharacterized protein</fullName>
    </submittedName>
</protein>
<proteinExistence type="predicted"/>
<comment type="caution">
    <text evidence="1">The sequence shown here is derived from an EMBL/GenBank/DDBJ whole genome shotgun (WGS) entry which is preliminary data.</text>
</comment>
<keyword evidence="2" id="KW-1185">Reference proteome</keyword>
<evidence type="ECO:0000313" key="1">
    <source>
        <dbReference type="EMBL" id="GBP28439.1"/>
    </source>
</evidence>
<dbReference type="AlphaFoldDB" id="A0A4C1UQ37"/>
<evidence type="ECO:0000313" key="2">
    <source>
        <dbReference type="Proteomes" id="UP000299102"/>
    </source>
</evidence>
<reference evidence="1 2" key="1">
    <citation type="journal article" date="2019" name="Commun. Biol.">
        <title>The bagworm genome reveals a unique fibroin gene that provides high tensile strength.</title>
        <authorList>
            <person name="Kono N."/>
            <person name="Nakamura H."/>
            <person name="Ohtoshi R."/>
            <person name="Tomita M."/>
            <person name="Numata K."/>
            <person name="Arakawa K."/>
        </authorList>
    </citation>
    <scope>NUCLEOTIDE SEQUENCE [LARGE SCALE GENOMIC DNA]</scope>
</reference>
<dbReference type="EMBL" id="BGZK01000207">
    <property type="protein sequence ID" value="GBP28439.1"/>
    <property type="molecule type" value="Genomic_DNA"/>
</dbReference>
<organism evidence="1 2">
    <name type="scientific">Eumeta variegata</name>
    <name type="common">Bagworm moth</name>
    <name type="synonym">Eumeta japonica</name>
    <dbReference type="NCBI Taxonomy" id="151549"/>
    <lineage>
        <taxon>Eukaryota</taxon>
        <taxon>Metazoa</taxon>
        <taxon>Ecdysozoa</taxon>
        <taxon>Arthropoda</taxon>
        <taxon>Hexapoda</taxon>
        <taxon>Insecta</taxon>
        <taxon>Pterygota</taxon>
        <taxon>Neoptera</taxon>
        <taxon>Endopterygota</taxon>
        <taxon>Lepidoptera</taxon>
        <taxon>Glossata</taxon>
        <taxon>Ditrysia</taxon>
        <taxon>Tineoidea</taxon>
        <taxon>Psychidae</taxon>
        <taxon>Oiketicinae</taxon>
        <taxon>Eumeta</taxon>
    </lineage>
</organism>
<sequence>MALSPGFVPKGPNFVCPRTQPPRARGPLHNLRRSCIDLLLVDSGAPWLDGARWTEYAATHTEPKQARFDKLTVSHVFEAVGERVSIACLKRERRYASTVT</sequence>